<feature type="transmembrane region" description="Helical" evidence="18">
    <location>
        <begin position="216"/>
        <end position="236"/>
    </location>
</feature>
<evidence type="ECO:0000256" key="12">
    <source>
        <dbReference type="ARBA" id="ARBA00023170"/>
    </source>
</evidence>
<dbReference type="Pfam" id="PF00001">
    <property type="entry name" value="7tm_1"/>
    <property type="match status" value="1"/>
</dbReference>
<dbReference type="AlphaFoldDB" id="A0A9D3Q8P3"/>
<evidence type="ECO:0000256" key="1">
    <source>
        <dbReference type="ARBA" id="ARBA00004651"/>
    </source>
</evidence>
<dbReference type="FunFam" id="1.20.1070.10:FF:000040">
    <property type="entry name" value="Coagulation factor 2 (thrombin) receptor"/>
    <property type="match status" value="1"/>
</dbReference>
<evidence type="ECO:0000256" key="15">
    <source>
        <dbReference type="ARBA" id="ARBA00031780"/>
    </source>
</evidence>
<dbReference type="GO" id="GO:0007200">
    <property type="term" value="P:phospholipase C-activating G protein-coupled receptor signaling pathway"/>
    <property type="evidence" value="ECO:0007669"/>
    <property type="project" value="TreeGrafter"/>
</dbReference>
<dbReference type="InterPro" id="IPR017452">
    <property type="entry name" value="GPCR_Rhodpsn_7TM"/>
</dbReference>
<dbReference type="PRINTS" id="PR00908">
    <property type="entry name" value="THROMBINR"/>
</dbReference>
<feature type="transmembrane region" description="Helical" evidence="18">
    <location>
        <begin position="263"/>
        <end position="290"/>
    </location>
</feature>
<dbReference type="GO" id="GO:0030194">
    <property type="term" value="P:positive regulation of blood coagulation"/>
    <property type="evidence" value="ECO:0007669"/>
    <property type="project" value="TreeGrafter"/>
</dbReference>
<keyword evidence="7 18" id="KW-1133">Transmembrane helix</keyword>
<keyword evidence="22" id="KW-1185">Reference proteome</keyword>
<evidence type="ECO:0000256" key="13">
    <source>
        <dbReference type="ARBA" id="ARBA00023180"/>
    </source>
</evidence>
<evidence type="ECO:0000313" key="22">
    <source>
        <dbReference type="Proteomes" id="UP001046870"/>
    </source>
</evidence>
<evidence type="ECO:0000256" key="17">
    <source>
        <dbReference type="RuleBase" id="RU000688"/>
    </source>
</evidence>
<keyword evidence="4 17" id="KW-0812">Transmembrane</keyword>
<evidence type="ECO:0000256" key="4">
    <source>
        <dbReference type="ARBA" id="ARBA00022692"/>
    </source>
</evidence>
<dbReference type="InterPro" id="IPR000276">
    <property type="entry name" value="GPCR_Rhodpsn"/>
</dbReference>
<evidence type="ECO:0000259" key="20">
    <source>
        <dbReference type="PROSITE" id="PS50262"/>
    </source>
</evidence>
<evidence type="ECO:0000256" key="8">
    <source>
        <dbReference type="ARBA" id="ARBA00023040"/>
    </source>
</evidence>
<protein>
    <recommendedName>
        <fullName evidence="2">Proteinase-activated receptor 1</fullName>
    </recommendedName>
    <alternativeName>
        <fullName evidence="15">Thrombin receptor</fullName>
    </alternativeName>
</protein>
<evidence type="ECO:0000256" key="3">
    <source>
        <dbReference type="ARBA" id="ARBA00022475"/>
    </source>
</evidence>
<feature type="domain" description="G-protein coupled receptors family 1 profile" evidence="20">
    <location>
        <begin position="116"/>
        <end position="369"/>
    </location>
</feature>
<evidence type="ECO:0000256" key="2">
    <source>
        <dbReference type="ARBA" id="ARBA00019705"/>
    </source>
</evidence>
<keyword evidence="3" id="KW-1003">Cell membrane</keyword>
<dbReference type="InterPro" id="IPR000935">
    <property type="entry name" value="Thrmbn_rcpt"/>
</dbReference>
<dbReference type="SUPFAM" id="SSF81321">
    <property type="entry name" value="Family A G protein-coupled receptor-like"/>
    <property type="match status" value="1"/>
</dbReference>
<evidence type="ECO:0000256" key="9">
    <source>
        <dbReference type="ARBA" id="ARBA00023084"/>
    </source>
</evidence>
<feature type="transmembrane region" description="Helical" evidence="18">
    <location>
        <begin position="135"/>
        <end position="154"/>
    </location>
</feature>
<evidence type="ECO:0000256" key="7">
    <source>
        <dbReference type="ARBA" id="ARBA00022989"/>
    </source>
</evidence>
<keyword evidence="5" id="KW-0356">Hemostasis</keyword>
<keyword evidence="12 17" id="KW-0675">Receptor</keyword>
<evidence type="ECO:0000256" key="11">
    <source>
        <dbReference type="ARBA" id="ARBA00023157"/>
    </source>
</evidence>
<evidence type="ECO:0000256" key="18">
    <source>
        <dbReference type="SAM" id="Phobius"/>
    </source>
</evidence>
<dbReference type="GO" id="GO:0007596">
    <property type="term" value="P:blood coagulation"/>
    <property type="evidence" value="ECO:0007669"/>
    <property type="project" value="UniProtKB-KW"/>
</dbReference>
<keyword evidence="6 19" id="KW-0732">Signal</keyword>
<name>A0A9D3Q8P3_MEGAT</name>
<keyword evidence="14 17" id="KW-0807">Transducer</keyword>
<dbReference type="InterPro" id="IPR003912">
    <property type="entry name" value="Protea_act_rcpt"/>
</dbReference>
<evidence type="ECO:0000256" key="6">
    <source>
        <dbReference type="ARBA" id="ARBA00022729"/>
    </source>
</evidence>
<feature type="disulfide bond" evidence="16">
    <location>
        <begin position="172"/>
        <end position="251"/>
    </location>
</feature>
<dbReference type="GO" id="GO:0005886">
    <property type="term" value="C:plasma membrane"/>
    <property type="evidence" value="ECO:0007669"/>
    <property type="project" value="UniProtKB-SubCell"/>
</dbReference>
<keyword evidence="8 17" id="KW-0297">G-protein coupled receptor</keyword>
<comment type="caution">
    <text evidence="21">The sequence shown here is derived from an EMBL/GenBank/DDBJ whole genome shotgun (WGS) entry which is preliminary data.</text>
</comment>
<feature type="transmembrane region" description="Helical" evidence="18">
    <location>
        <begin position="100"/>
        <end position="126"/>
    </location>
</feature>
<keyword evidence="9" id="KW-0094">Blood coagulation</keyword>
<dbReference type="EMBL" id="JAFDVH010000006">
    <property type="protein sequence ID" value="KAG7477015.1"/>
    <property type="molecule type" value="Genomic_DNA"/>
</dbReference>
<evidence type="ECO:0000256" key="5">
    <source>
        <dbReference type="ARBA" id="ARBA00022696"/>
    </source>
</evidence>
<comment type="similarity">
    <text evidence="17">Belongs to the G-protein coupled receptor 1 family.</text>
</comment>
<dbReference type="PROSITE" id="PS00237">
    <property type="entry name" value="G_PROTEIN_RECEP_F1_1"/>
    <property type="match status" value="1"/>
</dbReference>
<accession>A0A9D3Q8P3</accession>
<feature type="chain" id="PRO_5038887209" description="Proteinase-activated receptor 1" evidence="19">
    <location>
        <begin position="25"/>
        <end position="425"/>
    </location>
</feature>
<dbReference type="GO" id="GO:0035025">
    <property type="term" value="P:positive regulation of Rho protein signal transduction"/>
    <property type="evidence" value="ECO:0007669"/>
    <property type="project" value="TreeGrafter"/>
</dbReference>
<feature type="signal peptide" evidence="19">
    <location>
        <begin position="1"/>
        <end position="24"/>
    </location>
</feature>
<dbReference type="Proteomes" id="UP001046870">
    <property type="component" value="Chromosome 6"/>
</dbReference>
<evidence type="ECO:0000313" key="21">
    <source>
        <dbReference type="EMBL" id="KAG7477015.1"/>
    </source>
</evidence>
<gene>
    <name evidence="21" type="ORF">MATL_G00088990</name>
</gene>
<reference evidence="21" key="1">
    <citation type="submission" date="2021-01" db="EMBL/GenBank/DDBJ databases">
        <authorList>
            <person name="Zahm M."/>
            <person name="Roques C."/>
            <person name="Cabau C."/>
            <person name="Klopp C."/>
            <person name="Donnadieu C."/>
            <person name="Jouanno E."/>
            <person name="Lampietro C."/>
            <person name="Louis A."/>
            <person name="Herpin A."/>
            <person name="Echchiki A."/>
            <person name="Berthelot C."/>
            <person name="Parey E."/>
            <person name="Roest-Crollius H."/>
            <person name="Braasch I."/>
            <person name="Postlethwait J."/>
            <person name="Bobe J."/>
            <person name="Montfort J."/>
            <person name="Bouchez O."/>
            <person name="Begum T."/>
            <person name="Mejri S."/>
            <person name="Adams A."/>
            <person name="Chen W.-J."/>
            <person name="Guiguen Y."/>
        </authorList>
    </citation>
    <scope>NUCLEOTIDE SEQUENCE</scope>
    <source>
        <strain evidence="21">YG-15Mar2019-1</strain>
        <tissue evidence="21">Brain</tissue>
    </source>
</reference>
<feature type="transmembrane region" description="Helical" evidence="18">
    <location>
        <begin position="174"/>
        <end position="195"/>
    </location>
</feature>
<keyword evidence="13" id="KW-0325">Glycoprotein</keyword>
<evidence type="ECO:0000256" key="16">
    <source>
        <dbReference type="PIRSR" id="PIRSR603912-52"/>
    </source>
</evidence>
<dbReference type="CDD" id="cd15369">
    <property type="entry name" value="7tmA_PAR1"/>
    <property type="match status" value="1"/>
</dbReference>
<dbReference type="Gene3D" id="1.20.1070.10">
    <property type="entry name" value="Rhodopsin 7-helix transmembrane proteins"/>
    <property type="match status" value="1"/>
</dbReference>
<comment type="subcellular location">
    <subcellularLocation>
        <location evidence="1">Cell membrane</location>
        <topology evidence="1">Multi-pass membrane protein</topology>
    </subcellularLocation>
</comment>
<proteinExistence type="inferred from homology"/>
<dbReference type="PANTHER" id="PTHR24232">
    <property type="entry name" value="G-PROTEIN COUPLED RECEPTOR"/>
    <property type="match status" value="1"/>
</dbReference>
<dbReference type="GO" id="GO:0015057">
    <property type="term" value="F:thrombin-activated receptor activity"/>
    <property type="evidence" value="ECO:0007669"/>
    <property type="project" value="InterPro"/>
</dbReference>
<feature type="transmembrane region" description="Helical" evidence="18">
    <location>
        <begin position="348"/>
        <end position="371"/>
    </location>
</feature>
<dbReference type="PRINTS" id="PR01428">
    <property type="entry name" value="PROTEASEAR"/>
</dbReference>
<organism evidence="21 22">
    <name type="scientific">Megalops atlanticus</name>
    <name type="common">Tarpon</name>
    <name type="synonym">Clupea gigantea</name>
    <dbReference type="NCBI Taxonomy" id="7932"/>
    <lineage>
        <taxon>Eukaryota</taxon>
        <taxon>Metazoa</taxon>
        <taxon>Chordata</taxon>
        <taxon>Craniata</taxon>
        <taxon>Vertebrata</taxon>
        <taxon>Euteleostomi</taxon>
        <taxon>Actinopterygii</taxon>
        <taxon>Neopterygii</taxon>
        <taxon>Teleostei</taxon>
        <taxon>Elopiformes</taxon>
        <taxon>Megalopidae</taxon>
        <taxon>Megalops</taxon>
    </lineage>
</organism>
<evidence type="ECO:0000256" key="14">
    <source>
        <dbReference type="ARBA" id="ARBA00023224"/>
    </source>
</evidence>
<feature type="transmembrane region" description="Helical" evidence="18">
    <location>
        <begin position="311"/>
        <end position="336"/>
    </location>
</feature>
<sequence>MVKTSIMIFKVTLVVLIAVHSAVAGNGTSTHQRFRPPLAKNGISPKSFAGFLEETTDEPIDFSDDPHDGETHKAKKPFNKSQFNISEQAKKFLTSSVMTVFIPTIYTLVFIISVPLNGIAIVMFVLRIRPKKPSAIYMFNLAVADLLFVLLLPFKMSYRFNSNNWVYGPVMCRVVTSAFYCNMYCSVLLMMCISVDRFLAVVYPIDSLTWRNQQKALVVCSVTWLLAVAGVMPILLSEQVAYIRDLNITTCHDVLDINKLQGYYLYFFPIFSCLFFFVPLIITTFCYVRIIKTLRTSKKFKVKSSKKTRAVFMAIVVLVVFIACFAPTNVILLVHYLQFTHSHGDSSYAAYLISVCIGSVSCCLDPLIYYLGSCQYRKQVATVLNCKASREFQSTQCENSMTTKLDTFQGGMASQYNKLMAEHDG</sequence>
<dbReference type="OrthoDB" id="8881832at2759"/>
<keyword evidence="11 16" id="KW-1015">Disulfide bond</keyword>
<evidence type="ECO:0000256" key="19">
    <source>
        <dbReference type="SAM" id="SignalP"/>
    </source>
</evidence>
<dbReference type="PROSITE" id="PS50262">
    <property type="entry name" value="G_PROTEIN_RECEP_F1_2"/>
    <property type="match status" value="1"/>
</dbReference>
<dbReference type="PRINTS" id="PR00237">
    <property type="entry name" value="GPCRRHODOPSN"/>
</dbReference>
<keyword evidence="10 18" id="KW-0472">Membrane</keyword>
<evidence type="ECO:0000256" key="10">
    <source>
        <dbReference type="ARBA" id="ARBA00023136"/>
    </source>
</evidence>
<dbReference type="PANTHER" id="PTHR24232:SF20">
    <property type="entry name" value="PROTEINASE-ACTIVATED RECEPTOR 1"/>
    <property type="match status" value="1"/>
</dbReference>